<sequence>MSARLLRISLRSSREEDPEDSELLLSGSAYWRTEKEECLSVHSAARRTVTIGEKGCREPRFLLQNKRVFFQVDAGDCGQPIDEEDWYTVYSFPAGAYMMPSASLFLYFQSFSTSLTKIVGTLGPKSRSVEAVEECLMAGMSVARFDFSWLNDEYHQETLDNLRKAVKSCKKLCAVMLDTVGPEVQVFNKTGNPIELKADDLVTITTDISKEPSADVLPINYSGLAEVLETKGSDVICLVKNSATLAGFIFTMHVSQVHISLPTLTDTDKKVISTWGSCNNVDFVSLSYTCHVEDVREVIVLKSVE</sequence>
<evidence type="ECO:0000313" key="1">
    <source>
        <dbReference type="EMBL" id="KAJ8619808.1"/>
    </source>
</evidence>
<keyword evidence="2" id="KW-1185">Reference proteome</keyword>
<comment type="caution">
    <text evidence="1">The sequence shown here is derived from an EMBL/GenBank/DDBJ whole genome shotgun (WGS) entry which is preliminary data.</text>
</comment>
<protein>
    <submittedName>
        <fullName evidence="1">Uncharacterized protein</fullName>
    </submittedName>
</protein>
<accession>A0ACC2KFF8</accession>
<evidence type="ECO:0000313" key="2">
    <source>
        <dbReference type="Proteomes" id="UP001234297"/>
    </source>
</evidence>
<dbReference type="Proteomes" id="UP001234297">
    <property type="component" value="Chromosome 9"/>
</dbReference>
<organism evidence="1 2">
    <name type="scientific">Persea americana</name>
    <name type="common">Avocado</name>
    <dbReference type="NCBI Taxonomy" id="3435"/>
    <lineage>
        <taxon>Eukaryota</taxon>
        <taxon>Viridiplantae</taxon>
        <taxon>Streptophyta</taxon>
        <taxon>Embryophyta</taxon>
        <taxon>Tracheophyta</taxon>
        <taxon>Spermatophyta</taxon>
        <taxon>Magnoliopsida</taxon>
        <taxon>Magnoliidae</taxon>
        <taxon>Laurales</taxon>
        <taxon>Lauraceae</taxon>
        <taxon>Persea</taxon>
    </lineage>
</organism>
<dbReference type="EMBL" id="CM056817">
    <property type="protein sequence ID" value="KAJ8619808.1"/>
    <property type="molecule type" value="Genomic_DNA"/>
</dbReference>
<reference evidence="1 2" key="1">
    <citation type="journal article" date="2022" name="Hortic Res">
        <title>A haplotype resolved chromosomal level avocado genome allows analysis of novel avocado genes.</title>
        <authorList>
            <person name="Nath O."/>
            <person name="Fletcher S.J."/>
            <person name="Hayward A."/>
            <person name="Shaw L.M."/>
            <person name="Masouleh A.K."/>
            <person name="Furtado A."/>
            <person name="Henry R.J."/>
            <person name="Mitter N."/>
        </authorList>
    </citation>
    <scope>NUCLEOTIDE SEQUENCE [LARGE SCALE GENOMIC DNA]</scope>
    <source>
        <strain evidence="2">cv. Hass</strain>
    </source>
</reference>
<gene>
    <name evidence="1" type="ORF">MRB53_028337</name>
</gene>
<name>A0ACC2KFF8_PERAE</name>
<proteinExistence type="predicted"/>